<protein>
    <recommendedName>
        <fullName evidence="2">EfeO-type cupredoxin-like domain-containing protein</fullName>
    </recommendedName>
</protein>
<evidence type="ECO:0000256" key="1">
    <source>
        <dbReference type="SAM" id="MobiDB-lite"/>
    </source>
</evidence>
<comment type="caution">
    <text evidence="3">The sequence shown here is derived from an EMBL/GenBank/DDBJ whole genome shotgun (WGS) entry which is preliminary data.</text>
</comment>
<dbReference type="AlphaFoldDB" id="M0MWB3"/>
<accession>M0MWB3</accession>
<dbReference type="STRING" id="1227457.C451_18718"/>
<evidence type="ECO:0000259" key="2">
    <source>
        <dbReference type="Pfam" id="PF13473"/>
    </source>
</evidence>
<name>M0MWB3_9EURY</name>
<dbReference type="RefSeq" id="WP_007742922.1">
    <property type="nucleotide sequence ID" value="NZ_AOMF01000174.1"/>
</dbReference>
<dbReference type="Proteomes" id="UP000011680">
    <property type="component" value="Unassembled WGS sequence"/>
</dbReference>
<dbReference type="EMBL" id="AOMF01000174">
    <property type="protein sequence ID" value="EMA49598.1"/>
    <property type="molecule type" value="Genomic_DNA"/>
</dbReference>
<feature type="domain" description="EfeO-type cupredoxin-like" evidence="2">
    <location>
        <begin position="49"/>
        <end position="135"/>
    </location>
</feature>
<reference evidence="3 4" key="1">
    <citation type="journal article" date="2014" name="PLoS Genet.">
        <title>Phylogenetically driven sequencing of extremely halophilic archaea reveals strategies for static and dynamic osmo-response.</title>
        <authorList>
            <person name="Becker E.A."/>
            <person name="Seitzer P.M."/>
            <person name="Tritt A."/>
            <person name="Larsen D."/>
            <person name="Krusor M."/>
            <person name="Yao A.I."/>
            <person name="Wu D."/>
            <person name="Madern D."/>
            <person name="Eisen J.A."/>
            <person name="Darling A.E."/>
            <person name="Facciotti M.T."/>
        </authorList>
    </citation>
    <scope>NUCLEOTIDE SEQUENCE [LARGE SCALE GENOMIC DNA]</scope>
    <source>
        <strain evidence="3 4">JCM 13552</strain>
    </source>
</reference>
<dbReference type="Gene3D" id="2.60.40.420">
    <property type="entry name" value="Cupredoxins - blue copper proteins"/>
    <property type="match status" value="1"/>
</dbReference>
<dbReference type="InterPro" id="IPR028096">
    <property type="entry name" value="EfeO_Cupredoxin"/>
</dbReference>
<dbReference type="InterPro" id="IPR008972">
    <property type="entry name" value="Cupredoxin"/>
</dbReference>
<feature type="compositionally biased region" description="Gly residues" evidence="1">
    <location>
        <begin position="26"/>
        <end position="37"/>
    </location>
</feature>
<organism evidence="3 4">
    <name type="scientific">Halococcus thailandensis JCM 13552</name>
    <dbReference type="NCBI Taxonomy" id="1227457"/>
    <lineage>
        <taxon>Archaea</taxon>
        <taxon>Methanobacteriati</taxon>
        <taxon>Methanobacteriota</taxon>
        <taxon>Stenosarchaea group</taxon>
        <taxon>Halobacteria</taxon>
        <taxon>Halobacteriales</taxon>
        <taxon>Halococcaceae</taxon>
        <taxon>Halococcus</taxon>
    </lineage>
</organism>
<dbReference type="PATRIC" id="fig|1227457.3.peg.3664"/>
<gene>
    <name evidence="3" type="ORF">C451_18718</name>
</gene>
<sequence>MASLAAAAGLAGCTGGAESGNDSANGSGGANGSGNGSANGSNASGTPGASGDRKVRVVLDEWQVKPDAKSVPSGQVTFNAVNKGHEVHELVVRERSDDGAYEELDEVDDIGKGTSKKLQMKLEPGTYELACLIVEEEDGETEDHYKLGMHETIEVTN</sequence>
<proteinExistence type="predicted"/>
<feature type="region of interest" description="Disordered" evidence="1">
    <location>
        <begin position="11"/>
        <end position="55"/>
    </location>
</feature>
<keyword evidence="4" id="KW-1185">Reference proteome</keyword>
<dbReference type="Pfam" id="PF13473">
    <property type="entry name" value="Cupredoxin_1"/>
    <property type="match status" value="1"/>
</dbReference>
<dbReference type="SUPFAM" id="SSF49503">
    <property type="entry name" value="Cupredoxins"/>
    <property type="match status" value="1"/>
</dbReference>
<evidence type="ECO:0000313" key="4">
    <source>
        <dbReference type="Proteomes" id="UP000011680"/>
    </source>
</evidence>
<evidence type="ECO:0000313" key="3">
    <source>
        <dbReference type="EMBL" id="EMA49598.1"/>
    </source>
</evidence>
<feature type="compositionally biased region" description="Low complexity" evidence="1">
    <location>
        <begin position="38"/>
        <end position="50"/>
    </location>
</feature>